<accession>A0A9N9VW14</accession>
<sequence length="118" mass="11827">MFGGPGTASLSGSTLPVGTARPLYTNARLSNLLDLDEIYPVGVHFGGAAVCTAPRASESERKSAADMVVGIVAGYEAGARIASAVGTMMIVRGGQGQGFSKTWGVAAPVAVAATSPWS</sequence>
<evidence type="ECO:0000313" key="1">
    <source>
        <dbReference type="EMBL" id="CAH0034095.1"/>
    </source>
</evidence>
<name>A0A9N9VW14_9HYPO</name>
<organism evidence="1 2">
    <name type="scientific">Clonostachys rhizophaga</name>
    <dbReference type="NCBI Taxonomy" id="160324"/>
    <lineage>
        <taxon>Eukaryota</taxon>
        <taxon>Fungi</taxon>
        <taxon>Dikarya</taxon>
        <taxon>Ascomycota</taxon>
        <taxon>Pezizomycotina</taxon>
        <taxon>Sordariomycetes</taxon>
        <taxon>Hypocreomycetidae</taxon>
        <taxon>Hypocreales</taxon>
        <taxon>Bionectriaceae</taxon>
        <taxon>Clonostachys</taxon>
    </lineage>
</organism>
<dbReference type="Proteomes" id="UP000696573">
    <property type="component" value="Unassembled WGS sequence"/>
</dbReference>
<dbReference type="EMBL" id="CABFNQ020000748">
    <property type="protein sequence ID" value="CAH0034095.1"/>
    <property type="molecule type" value="Genomic_DNA"/>
</dbReference>
<proteinExistence type="predicted"/>
<keyword evidence="2" id="KW-1185">Reference proteome</keyword>
<gene>
    <name evidence="1" type="ORF">CRHIZ90672A_00006954</name>
</gene>
<evidence type="ECO:0000313" key="2">
    <source>
        <dbReference type="Proteomes" id="UP000696573"/>
    </source>
</evidence>
<dbReference type="InterPro" id="IPR036148">
    <property type="entry name" value="MmgE/PrpD_sf"/>
</dbReference>
<reference evidence="1" key="1">
    <citation type="submission" date="2021-10" db="EMBL/GenBank/DDBJ databases">
        <authorList>
            <person name="Piombo E."/>
        </authorList>
    </citation>
    <scope>NUCLEOTIDE SEQUENCE</scope>
</reference>
<dbReference type="Gene3D" id="1.10.4100.10">
    <property type="entry name" value="2-methylcitrate dehydratase PrpD"/>
    <property type="match status" value="1"/>
</dbReference>
<protein>
    <submittedName>
        <fullName evidence="1">Uncharacterized protein</fullName>
    </submittedName>
</protein>
<dbReference type="InterPro" id="IPR042183">
    <property type="entry name" value="MmgE/PrpD_sf_1"/>
</dbReference>
<dbReference type="AlphaFoldDB" id="A0A9N9VW14"/>
<dbReference type="OrthoDB" id="10267976at2759"/>
<comment type="caution">
    <text evidence="1">The sequence shown here is derived from an EMBL/GenBank/DDBJ whole genome shotgun (WGS) entry which is preliminary data.</text>
</comment>
<dbReference type="SUPFAM" id="SSF103378">
    <property type="entry name" value="2-methylcitrate dehydratase PrpD"/>
    <property type="match status" value="1"/>
</dbReference>
<dbReference type="GO" id="GO:0016829">
    <property type="term" value="F:lyase activity"/>
    <property type="evidence" value="ECO:0007669"/>
    <property type="project" value="InterPro"/>
</dbReference>